<reference evidence="2 3" key="1">
    <citation type="journal article" date="2014" name="Nat. Genet.">
        <title>Genome sequence of the hot pepper provides insights into the evolution of pungency in Capsicum species.</title>
        <authorList>
            <person name="Kim S."/>
            <person name="Park M."/>
            <person name="Yeom S.I."/>
            <person name="Kim Y.M."/>
            <person name="Lee J.M."/>
            <person name="Lee H.A."/>
            <person name="Seo E."/>
            <person name="Choi J."/>
            <person name="Cheong K."/>
            <person name="Kim K.T."/>
            <person name="Jung K."/>
            <person name="Lee G.W."/>
            <person name="Oh S.K."/>
            <person name="Bae C."/>
            <person name="Kim S.B."/>
            <person name="Lee H.Y."/>
            <person name="Kim S.Y."/>
            <person name="Kim M.S."/>
            <person name="Kang B.C."/>
            <person name="Jo Y.D."/>
            <person name="Yang H.B."/>
            <person name="Jeong H.J."/>
            <person name="Kang W.H."/>
            <person name="Kwon J.K."/>
            <person name="Shin C."/>
            <person name="Lim J.Y."/>
            <person name="Park J.H."/>
            <person name="Huh J.H."/>
            <person name="Kim J.S."/>
            <person name="Kim B.D."/>
            <person name="Cohen O."/>
            <person name="Paran I."/>
            <person name="Suh M.C."/>
            <person name="Lee S.B."/>
            <person name="Kim Y.K."/>
            <person name="Shin Y."/>
            <person name="Noh S.J."/>
            <person name="Park J."/>
            <person name="Seo Y.S."/>
            <person name="Kwon S.Y."/>
            <person name="Kim H.A."/>
            <person name="Park J.M."/>
            <person name="Kim H.J."/>
            <person name="Choi S.B."/>
            <person name="Bosland P.W."/>
            <person name="Reeves G."/>
            <person name="Jo S.H."/>
            <person name="Lee B.W."/>
            <person name="Cho H.T."/>
            <person name="Choi H.S."/>
            <person name="Lee M.S."/>
            <person name="Yu Y."/>
            <person name="Do Choi Y."/>
            <person name="Park B.S."/>
            <person name="van Deynze A."/>
            <person name="Ashrafi H."/>
            <person name="Hill T."/>
            <person name="Kim W.T."/>
            <person name="Pai H.S."/>
            <person name="Ahn H.K."/>
            <person name="Yeam I."/>
            <person name="Giovannoni J.J."/>
            <person name="Rose J.K."/>
            <person name="Sorensen I."/>
            <person name="Lee S.J."/>
            <person name="Kim R.W."/>
            <person name="Choi I.Y."/>
            <person name="Choi B.S."/>
            <person name="Lim J.S."/>
            <person name="Lee Y.H."/>
            <person name="Choi D."/>
        </authorList>
    </citation>
    <scope>NUCLEOTIDE SEQUENCE [LARGE SCALE GENOMIC DNA]</scope>
    <source>
        <strain evidence="3">cv. CM334</strain>
    </source>
</reference>
<accession>A0A2G2Z4U9</accession>
<organism evidence="2 3">
    <name type="scientific">Capsicum annuum</name>
    <name type="common">Capsicum pepper</name>
    <dbReference type="NCBI Taxonomy" id="4072"/>
    <lineage>
        <taxon>Eukaryota</taxon>
        <taxon>Viridiplantae</taxon>
        <taxon>Streptophyta</taxon>
        <taxon>Embryophyta</taxon>
        <taxon>Tracheophyta</taxon>
        <taxon>Spermatophyta</taxon>
        <taxon>Magnoliopsida</taxon>
        <taxon>eudicotyledons</taxon>
        <taxon>Gunneridae</taxon>
        <taxon>Pentapetalae</taxon>
        <taxon>asterids</taxon>
        <taxon>lamiids</taxon>
        <taxon>Solanales</taxon>
        <taxon>Solanaceae</taxon>
        <taxon>Solanoideae</taxon>
        <taxon>Capsiceae</taxon>
        <taxon>Capsicum</taxon>
    </lineage>
</organism>
<feature type="compositionally biased region" description="Polar residues" evidence="1">
    <location>
        <begin position="1"/>
        <end position="18"/>
    </location>
</feature>
<keyword evidence="3" id="KW-1185">Reference proteome</keyword>
<feature type="region of interest" description="Disordered" evidence="1">
    <location>
        <begin position="69"/>
        <end position="91"/>
    </location>
</feature>
<comment type="caution">
    <text evidence="2">The sequence shown here is derived from an EMBL/GenBank/DDBJ whole genome shotgun (WGS) entry which is preliminary data.</text>
</comment>
<dbReference type="Proteomes" id="UP000222542">
    <property type="component" value="Unassembled WGS sequence"/>
</dbReference>
<evidence type="ECO:0000313" key="2">
    <source>
        <dbReference type="EMBL" id="PHT77016.1"/>
    </source>
</evidence>
<proteinExistence type="predicted"/>
<feature type="region of interest" description="Disordered" evidence="1">
    <location>
        <begin position="127"/>
        <end position="168"/>
    </location>
</feature>
<dbReference type="PANTHER" id="PTHR15678">
    <property type="entry name" value="ANTIGEN MLAA-22-RELATED"/>
    <property type="match status" value="1"/>
</dbReference>
<dbReference type="STRING" id="4072.A0A2G2Z4U9"/>
<name>A0A2G2Z4U9_CAPAN</name>
<sequence>MTGKTSQSASTERSFNDSSMERQRDYGFLLSSDYFTIRRQAPKADPDRLLAWQEAGRRNLEMTYMRSEFENVNESDDHTRSDPSDDDGYNVVITDNCGISKAFESPKPSPSRQYAQRKLLEVREVIDRTELPQDDNQKSPVSHGASSSSPQHARPSKAQVESPPSSEVKVETLPSSSFVPLKFVLSCSIDCLKGRFLLAAVTGLVLARSFHSVLSIGYEVIKQALGGGNVQIRESQPEMTWNHGVLCDVKPLKELSFNSHNITATMTSRQFQVMLDVLTNLLFAQLPKPQKVRLSYPAGDDEDVEEEADEVVPDGVEEVELARVNLEQKERVQKLIQDDIRKLSLYNDASADRNSVKEDDLWIISGGRSILVQRLKKEMVNAQKSRKAASASLRMALQKAAQLRLMEKEKNKSPSCAMRISLQINKVVWSMLVDGRSFAEAEINDMIYDFDRDYKDVGVAKFTTKYFVVRNCLQNAKSDMLLSAWNAPAEWGKYATISVFFLLYSSVAQGKIYPLKIHLTETMYRMLWEYFFPEEEQDSQRWQEVWKFSTTAGSRRTGKGSSIQEAPMSSSHLTKDPQTSAKSSTSALPVTSANQFSSSADSSQGSKLQNLKANIVCGSTSELRQNIIL</sequence>
<feature type="region of interest" description="Disordered" evidence="1">
    <location>
        <begin position="1"/>
        <end position="22"/>
    </location>
</feature>
<feature type="compositionally biased region" description="Low complexity" evidence="1">
    <location>
        <begin position="139"/>
        <end position="149"/>
    </location>
</feature>
<feature type="compositionally biased region" description="Basic and acidic residues" evidence="1">
    <location>
        <begin position="127"/>
        <end position="137"/>
    </location>
</feature>
<dbReference type="EMBL" id="AYRZ02000007">
    <property type="protein sequence ID" value="PHT77016.1"/>
    <property type="molecule type" value="Genomic_DNA"/>
</dbReference>
<dbReference type="Gramene" id="PHT77016">
    <property type="protein sequence ID" value="PHT77016"/>
    <property type="gene ID" value="T459_20538"/>
</dbReference>
<feature type="region of interest" description="Disordered" evidence="1">
    <location>
        <begin position="553"/>
        <end position="588"/>
    </location>
</feature>
<evidence type="ECO:0000313" key="3">
    <source>
        <dbReference type="Proteomes" id="UP000222542"/>
    </source>
</evidence>
<gene>
    <name evidence="2" type="ORF">T459_20538</name>
</gene>
<dbReference type="Pfam" id="PF10344">
    <property type="entry name" value="Hobbit"/>
    <property type="match status" value="2"/>
</dbReference>
<evidence type="ECO:0000256" key="1">
    <source>
        <dbReference type="SAM" id="MobiDB-lite"/>
    </source>
</evidence>
<protein>
    <submittedName>
        <fullName evidence="2">Uncharacterized protein</fullName>
    </submittedName>
</protein>
<dbReference type="PANTHER" id="PTHR15678:SF8">
    <property type="entry name" value="PROTEIN KINKY POLLEN"/>
    <property type="match status" value="1"/>
</dbReference>
<reference evidence="2 3" key="2">
    <citation type="journal article" date="2017" name="Genome Biol.">
        <title>New reference genome sequences of hot pepper reveal the massive evolution of plant disease-resistance genes by retroduplication.</title>
        <authorList>
            <person name="Kim S."/>
            <person name="Park J."/>
            <person name="Yeom S.I."/>
            <person name="Kim Y.M."/>
            <person name="Seo E."/>
            <person name="Kim K.T."/>
            <person name="Kim M.S."/>
            <person name="Lee J.M."/>
            <person name="Cheong K."/>
            <person name="Shin H.S."/>
            <person name="Kim S.B."/>
            <person name="Han K."/>
            <person name="Lee J."/>
            <person name="Park M."/>
            <person name="Lee H.A."/>
            <person name="Lee H.Y."/>
            <person name="Lee Y."/>
            <person name="Oh S."/>
            <person name="Lee J.H."/>
            <person name="Choi E."/>
            <person name="Choi E."/>
            <person name="Lee S.E."/>
            <person name="Jeon J."/>
            <person name="Kim H."/>
            <person name="Choi G."/>
            <person name="Song H."/>
            <person name="Lee J."/>
            <person name="Lee S.C."/>
            <person name="Kwon J.K."/>
            <person name="Lee H.Y."/>
            <person name="Koo N."/>
            <person name="Hong Y."/>
            <person name="Kim R.W."/>
            <person name="Kang W.H."/>
            <person name="Huh J.H."/>
            <person name="Kang B.C."/>
            <person name="Yang T.J."/>
            <person name="Lee Y.H."/>
            <person name="Bennetzen J.L."/>
            <person name="Choi D."/>
        </authorList>
    </citation>
    <scope>NUCLEOTIDE SEQUENCE [LARGE SCALE GENOMIC DNA]</scope>
    <source>
        <strain evidence="3">cv. CM334</strain>
    </source>
</reference>
<dbReference type="InterPro" id="IPR045167">
    <property type="entry name" value="Hobbit"/>
</dbReference>
<dbReference type="AlphaFoldDB" id="A0A2G2Z4U9"/>